<comment type="caution">
    <text evidence="2">The sequence shown here is derived from an EMBL/GenBank/DDBJ whole genome shotgun (WGS) entry which is preliminary data.</text>
</comment>
<reference evidence="2 3" key="1">
    <citation type="submission" date="2021-01" db="EMBL/GenBank/DDBJ databases">
        <title>Whole genome shotgun sequence of Plantactinospora mayteni NBRC 109088.</title>
        <authorList>
            <person name="Komaki H."/>
            <person name="Tamura T."/>
        </authorList>
    </citation>
    <scope>NUCLEOTIDE SEQUENCE [LARGE SCALE GENOMIC DNA]</scope>
    <source>
        <strain evidence="2 3">NBRC 109088</strain>
    </source>
</reference>
<name>A0ABQ4EPV7_9ACTN</name>
<dbReference type="Proteomes" id="UP000621500">
    <property type="component" value="Unassembled WGS sequence"/>
</dbReference>
<evidence type="ECO:0000313" key="2">
    <source>
        <dbReference type="EMBL" id="GIG96685.1"/>
    </source>
</evidence>
<protein>
    <recommendedName>
        <fullName evidence="4">Extradiol ring-cleavage dioxygenase class III enzyme subunit B domain-containing protein</fullName>
    </recommendedName>
</protein>
<feature type="compositionally biased region" description="Gly residues" evidence="1">
    <location>
        <begin position="314"/>
        <end position="323"/>
    </location>
</feature>
<dbReference type="CDD" id="cd07951">
    <property type="entry name" value="ED_3B_N_AMMECR1"/>
    <property type="match status" value="1"/>
</dbReference>
<dbReference type="Gene3D" id="3.40.830.10">
    <property type="entry name" value="LigB-like"/>
    <property type="match status" value="1"/>
</dbReference>
<evidence type="ECO:0000313" key="3">
    <source>
        <dbReference type="Proteomes" id="UP000621500"/>
    </source>
</evidence>
<sequence>MPLVAAAVCPHPPLIVPELAASAAGELDDLRRACADAVGRLLATGPDVVLVVGAGERTDPYGPADSGSLRPYGLDRVLRLGPDGTRTGRAELPLGLLIGAWLLDRAGLAGSQRWQSVATDAPVHECRRVGAELVEDPAERVALLVMGDGSACRGERSPGYDDPRAEAYDDRVAEALRDADGPALLGLEPELSSRLLVAGRAPWQVLAGAAARGGAPWHGDLTYYAAPYGVSYFVATWTPSPPNGPPPGPGEPDGPLGSGESERSSGAGGPERPSRSGGSDGQLGSREPDGPEGGLGSREPDGPPGSGESERLSGAGGPGGAAW</sequence>
<accession>A0ABQ4EPV7</accession>
<gene>
    <name evidence="2" type="ORF">Pma05_32580</name>
</gene>
<feature type="region of interest" description="Disordered" evidence="1">
    <location>
        <begin position="241"/>
        <end position="323"/>
    </location>
</feature>
<evidence type="ECO:0000256" key="1">
    <source>
        <dbReference type="SAM" id="MobiDB-lite"/>
    </source>
</evidence>
<feature type="compositionally biased region" description="Pro residues" evidence="1">
    <location>
        <begin position="241"/>
        <end position="252"/>
    </location>
</feature>
<evidence type="ECO:0008006" key="4">
    <source>
        <dbReference type="Google" id="ProtNLM"/>
    </source>
</evidence>
<dbReference type="EMBL" id="BONX01000022">
    <property type="protein sequence ID" value="GIG96685.1"/>
    <property type="molecule type" value="Genomic_DNA"/>
</dbReference>
<organism evidence="2 3">
    <name type="scientific">Plantactinospora mayteni</name>
    <dbReference type="NCBI Taxonomy" id="566021"/>
    <lineage>
        <taxon>Bacteria</taxon>
        <taxon>Bacillati</taxon>
        <taxon>Actinomycetota</taxon>
        <taxon>Actinomycetes</taxon>
        <taxon>Micromonosporales</taxon>
        <taxon>Micromonosporaceae</taxon>
        <taxon>Plantactinospora</taxon>
    </lineage>
</organism>
<dbReference type="SUPFAM" id="SSF53213">
    <property type="entry name" value="LigB-like"/>
    <property type="match status" value="1"/>
</dbReference>
<proteinExistence type="predicted"/>
<keyword evidence="3" id="KW-1185">Reference proteome</keyword>